<dbReference type="InterPro" id="IPR050158">
    <property type="entry name" value="Ubiquitin_ubiquitin-like"/>
</dbReference>
<dbReference type="SUPFAM" id="SSF54236">
    <property type="entry name" value="Ubiquitin-like"/>
    <property type="match status" value="1"/>
</dbReference>
<proteinExistence type="predicted"/>
<evidence type="ECO:0000313" key="2">
    <source>
        <dbReference type="EMBL" id="GMT13526.1"/>
    </source>
</evidence>
<dbReference type="EMBL" id="BTSY01000002">
    <property type="protein sequence ID" value="GMT13526.1"/>
    <property type="molecule type" value="Genomic_DNA"/>
</dbReference>
<evidence type="ECO:0000259" key="1">
    <source>
        <dbReference type="PROSITE" id="PS50053"/>
    </source>
</evidence>
<sequence length="398" mass="45258">NKNGSHSRAGWLYGLLQYLSPHSPFFYDYFINGDPHRNGWFELDVDPHTFGDLLDIIYPCFKKTNCCQECSSSFIDRLDLALELKLRWAVRRLLSDVMCTEEIARTLIEHNAYETYKECFPKQYSTRTHLSYEAVKGTTRMKRDDSDDLAPMVLSTEFPDAIYASVEGITFLVSSSTLGLHSEKLRDKIRAGARLPDPIKFDVGLQSFTTFLKASIGILPPEWSRQFLDDLIVLGATHFYDYYMDKIKRDLSRLPSKFKTKAVIALLSHYRNQSKLDRPNFDAVTGSLSNEEMKGVVSQCPYLPGSMKIDNRAETQQHDRFCISVRSLSGEHCSITLDRGVHTTIEHVKMLIHGAMGSAPDQQRLIYAGRQLADGRTCGDYNIQTGATLHLIPRMRGC</sequence>
<dbReference type="PROSITE" id="PS50053">
    <property type="entry name" value="UBIQUITIN_2"/>
    <property type="match status" value="1"/>
</dbReference>
<dbReference type="InterPro" id="IPR029071">
    <property type="entry name" value="Ubiquitin-like_domsf"/>
</dbReference>
<reference evidence="2" key="1">
    <citation type="submission" date="2023-10" db="EMBL/GenBank/DDBJ databases">
        <title>Genome assembly of Pristionchus species.</title>
        <authorList>
            <person name="Yoshida K."/>
            <person name="Sommer R.J."/>
        </authorList>
    </citation>
    <scope>NUCLEOTIDE SEQUENCE</scope>
    <source>
        <strain evidence="2">RS5133</strain>
    </source>
</reference>
<dbReference type="InterPro" id="IPR019956">
    <property type="entry name" value="Ubiquitin_dom"/>
</dbReference>
<protein>
    <recommendedName>
        <fullName evidence="1">Ubiquitin-like domain-containing protein</fullName>
    </recommendedName>
</protein>
<name>A0AAV5V2F1_9BILA</name>
<dbReference type="InterPro" id="IPR000626">
    <property type="entry name" value="Ubiquitin-like_dom"/>
</dbReference>
<feature type="domain" description="Ubiquitin-like" evidence="1">
    <location>
        <begin position="321"/>
        <end position="398"/>
    </location>
</feature>
<dbReference type="AlphaFoldDB" id="A0AAV5V2F1"/>
<dbReference type="PRINTS" id="PR00348">
    <property type="entry name" value="UBIQUITIN"/>
</dbReference>
<dbReference type="PANTHER" id="PTHR10666">
    <property type="entry name" value="UBIQUITIN"/>
    <property type="match status" value="1"/>
</dbReference>
<evidence type="ECO:0000313" key="3">
    <source>
        <dbReference type="Proteomes" id="UP001432322"/>
    </source>
</evidence>
<keyword evidence="3" id="KW-1185">Reference proteome</keyword>
<gene>
    <name evidence="2" type="ORF">PFISCL1PPCAC_4823</name>
</gene>
<accession>A0AAV5V2F1</accession>
<comment type="caution">
    <text evidence="2">The sequence shown here is derived from an EMBL/GenBank/DDBJ whole genome shotgun (WGS) entry which is preliminary data.</text>
</comment>
<dbReference type="Proteomes" id="UP001432322">
    <property type="component" value="Unassembled WGS sequence"/>
</dbReference>
<dbReference type="Pfam" id="PF00240">
    <property type="entry name" value="ubiquitin"/>
    <property type="match status" value="1"/>
</dbReference>
<feature type="non-terminal residue" evidence="2">
    <location>
        <position position="1"/>
    </location>
</feature>
<dbReference type="Gene3D" id="3.10.20.90">
    <property type="entry name" value="Phosphatidylinositol 3-kinase Catalytic Subunit, Chain A, domain 1"/>
    <property type="match status" value="1"/>
</dbReference>
<dbReference type="SMART" id="SM00213">
    <property type="entry name" value="UBQ"/>
    <property type="match status" value="1"/>
</dbReference>
<organism evidence="2 3">
    <name type="scientific">Pristionchus fissidentatus</name>
    <dbReference type="NCBI Taxonomy" id="1538716"/>
    <lineage>
        <taxon>Eukaryota</taxon>
        <taxon>Metazoa</taxon>
        <taxon>Ecdysozoa</taxon>
        <taxon>Nematoda</taxon>
        <taxon>Chromadorea</taxon>
        <taxon>Rhabditida</taxon>
        <taxon>Rhabditina</taxon>
        <taxon>Diplogasteromorpha</taxon>
        <taxon>Diplogasteroidea</taxon>
        <taxon>Neodiplogasteridae</taxon>
        <taxon>Pristionchus</taxon>
    </lineage>
</organism>